<feature type="region of interest" description="Disordered" evidence="1">
    <location>
        <begin position="44"/>
        <end position="94"/>
    </location>
</feature>
<name>A0A1V6N5Z9_PENPO</name>
<keyword evidence="3" id="KW-1185">Reference proteome</keyword>
<accession>A0A1V6N5Z9</accession>
<comment type="caution">
    <text evidence="2">The sequence shown here is derived from an EMBL/GenBank/DDBJ whole genome shotgun (WGS) entry which is preliminary data.</text>
</comment>
<sequence length="150" mass="16778">MTPTVKALLVKALLTINKRSMCKRGNIPVQLKAESNKIHKWKAVAAPAAPGKGAKKRAAADSPGNKDKIAKKKKKKTKETSYPPGRVDATPRSGPVFDSVMYQTPLDWPMMYRAGDESWYIDVFERLREIRTRVIHDGDVMREGAISKGW</sequence>
<gene>
    <name evidence="2" type="ORF">PENPOL_c033G08206</name>
</gene>
<reference evidence="3" key="1">
    <citation type="journal article" date="2017" name="Nat. Microbiol.">
        <title>Global analysis of biosynthetic gene clusters reveals vast potential of secondary metabolite production in Penicillium species.</title>
        <authorList>
            <person name="Nielsen J.C."/>
            <person name="Grijseels S."/>
            <person name="Prigent S."/>
            <person name="Ji B."/>
            <person name="Dainat J."/>
            <person name="Nielsen K.F."/>
            <person name="Frisvad J.C."/>
            <person name="Workman M."/>
            <person name="Nielsen J."/>
        </authorList>
    </citation>
    <scope>NUCLEOTIDE SEQUENCE [LARGE SCALE GENOMIC DNA]</scope>
    <source>
        <strain evidence="3">IBT 4502</strain>
    </source>
</reference>
<dbReference type="OrthoDB" id="4369962at2759"/>
<dbReference type="EMBL" id="MDYM01000033">
    <property type="protein sequence ID" value="OQD60017.1"/>
    <property type="molecule type" value="Genomic_DNA"/>
</dbReference>
<organism evidence="2 3">
    <name type="scientific">Penicillium polonicum</name>
    <dbReference type="NCBI Taxonomy" id="60169"/>
    <lineage>
        <taxon>Eukaryota</taxon>
        <taxon>Fungi</taxon>
        <taxon>Dikarya</taxon>
        <taxon>Ascomycota</taxon>
        <taxon>Pezizomycotina</taxon>
        <taxon>Eurotiomycetes</taxon>
        <taxon>Eurotiomycetidae</taxon>
        <taxon>Eurotiales</taxon>
        <taxon>Aspergillaceae</taxon>
        <taxon>Penicillium</taxon>
    </lineage>
</organism>
<dbReference type="Proteomes" id="UP000191408">
    <property type="component" value="Unassembled WGS sequence"/>
</dbReference>
<proteinExistence type="predicted"/>
<protein>
    <submittedName>
        <fullName evidence="2">Uncharacterized protein</fullName>
    </submittedName>
</protein>
<evidence type="ECO:0000256" key="1">
    <source>
        <dbReference type="SAM" id="MobiDB-lite"/>
    </source>
</evidence>
<dbReference type="AlphaFoldDB" id="A0A1V6N5Z9"/>
<evidence type="ECO:0000313" key="2">
    <source>
        <dbReference type="EMBL" id="OQD60017.1"/>
    </source>
</evidence>
<evidence type="ECO:0000313" key="3">
    <source>
        <dbReference type="Proteomes" id="UP000191408"/>
    </source>
</evidence>